<dbReference type="Proteomes" id="UP000593571">
    <property type="component" value="Unassembled WGS sequence"/>
</dbReference>
<dbReference type="PANTHER" id="PTHR18849">
    <property type="entry name" value="LEUCINE RICH REPEAT PROTEIN"/>
    <property type="match status" value="1"/>
</dbReference>
<dbReference type="AlphaFoldDB" id="A0A7J8B7K4"/>
<keyword evidence="2" id="KW-0677">Repeat</keyword>
<evidence type="ECO:0000256" key="3">
    <source>
        <dbReference type="SAM" id="MobiDB-lite"/>
    </source>
</evidence>
<dbReference type="InterPro" id="IPR001611">
    <property type="entry name" value="Leu-rich_rpt"/>
</dbReference>
<comment type="caution">
    <text evidence="4">The sequence shown here is derived from an EMBL/GenBank/DDBJ whole genome shotgun (WGS) entry which is preliminary data.</text>
</comment>
<sequence length="119" mass="13395">MPRLEVITLSVNSVSSLEPVSWCRQLSELYLRGNCIPSLAELRHLQGLPHLRVLWLAENPCCGPDPHRYRMTVLRNLPRLQRLDNQGRRPLPRRPGPRSTPGPAEHALLQARPGALAST</sequence>
<dbReference type="PROSITE" id="PS51450">
    <property type="entry name" value="LRR"/>
    <property type="match status" value="1"/>
</dbReference>
<dbReference type="GO" id="GO:0007010">
    <property type="term" value="P:cytoskeleton organization"/>
    <property type="evidence" value="ECO:0007669"/>
    <property type="project" value="TreeGrafter"/>
</dbReference>
<evidence type="ECO:0000313" key="4">
    <source>
        <dbReference type="EMBL" id="KAF6394455.1"/>
    </source>
</evidence>
<dbReference type="EMBL" id="JACASE010000020">
    <property type="protein sequence ID" value="KAF6394455.1"/>
    <property type="molecule type" value="Genomic_DNA"/>
</dbReference>
<evidence type="ECO:0000313" key="5">
    <source>
        <dbReference type="Proteomes" id="UP000593571"/>
    </source>
</evidence>
<accession>A0A7J8B7K4</accession>
<dbReference type="SUPFAM" id="SSF52058">
    <property type="entry name" value="L domain-like"/>
    <property type="match status" value="1"/>
</dbReference>
<name>A0A7J8B7K4_ROUAE</name>
<keyword evidence="4" id="KW-0282">Flagellum</keyword>
<keyword evidence="1" id="KW-0433">Leucine-rich repeat</keyword>
<keyword evidence="5" id="KW-1185">Reference proteome</keyword>
<feature type="region of interest" description="Disordered" evidence="3">
    <location>
        <begin position="81"/>
        <end position="119"/>
    </location>
</feature>
<gene>
    <name evidence="4" type="ORF">HJG63_002740</name>
</gene>
<reference evidence="4 5" key="1">
    <citation type="journal article" date="2020" name="Nature">
        <title>Six reference-quality genomes reveal evolution of bat adaptations.</title>
        <authorList>
            <person name="Jebb D."/>
            <person name="Huang Z."/>
            <person name="Pippel M."/>
            <person name="Hughes G.M."/>
            <person name="Lavrichenko K."/>
            <person name="Devanna P."/>
            <person name="Winkler S."/>
            <person name="Jermiin L.S."/>
            <person name="Skirmuntt E.C."/>
            <person name="Katzourakis A."/>
            <person name="Burkitt-Gray L."/>
            <person name="Ray D.A."/>
            <person name="Sullivan K.A.M."/>
            <person name="Roscito J.G."/>
            <person name="Kirilenko B.M."/>
            <person name="Davalos L.M."/>
            <person name="Corthals A.P."/>
            <person name="Power M.L."/>
            <person name="Jones G."/>
            <person name="Ransome R.D."/>
            <person name="Dechmann D.K.N."/>
            <person name="Locatelli A.G."/>
            <person name="Puechmaille S.J."/>
            <person name="Fedrigo O."/>
            <person name="Jarvis E.D."/>
            <person name="Hiller M."/>
            <person name="Vernes S.C."/>
            <person name="Myers E.W."/>
            <person name="Teeling E.C."/>
        </authorList>
    </citation>
    <scope>NUCLEOTIDE SEQUENCE [LARGE SCALE GENOMIC DNA]</scope>
    <source>
        <strain evidence="4">MRouAeg1</strain>
        <tissue evidence="4">Muscle</tissue>
    </source>
</reference>
<organism evidence="4 5">
    <name type="scientific">Rousettus aegyptiacus</name>
    <name type="common">Egyptian fruit bat</name>
    <name type="synonym">Pteropus aegyptiacus</name>
    <dbReference type="NCBI Taxonomy" id="9407"/>
    <lineage>
        <taxon>Eukaryota</taxon>
        <taxon>Metazoa</taxon>
        <taxon>Chordata</taxon>
        <taxon>Craniata</taxon>
        <taxon>Vertebrata</taxon>
        <taxon>Euteleostomi</taxon>
        <taxon>Mammalia</taxon>
        <taxon>Eutheria</taxon>
        <taxon>Laurasiatheria</taxon>
        <taxon>Chiroptera</taxon>
        <taxon>Yinpterochiroptera</taxon>
        <taxon>Pteropodoidea</taxon>
        <taxon>Pteropodidae</taxon>
        <taxon>Rousettinae</taxon>
        <taxon>Rousettus</taxon>
    </lineage>
</organism>
<evidence type="ECO:0000256" key="1">
    <source>
        <dbReference type="ARBA" id="ARBA00022614"/>
    </source>
</evidence>
<keyword evidence="4" id="KW-0966">Cell projection</keyword>
<dbReference type="Gene3D" id="3.80.10.10">
    <property type="entry name" value="Ribonuclease Inhibitor"/>
    <property type="match status" value="1"/>
</dbReference>
<evidence type="ECO:0000256" key="2">
    <source>
        <dbReference type="ARBA" id="ARBA00022737"/>
    </source>
</evidence>
<keyword evidence="4" id="KW-0969">Cilium</keyword>
<proteinExistence type="predicted"/>
<protein>
    <submittedName>
        <fullName evidence="4">Cilia and flagella associated protein 410</fullName>
    </submittedName>
</protein>
<dbReference type="InterPro" id="IPR032675">
    <property type="entry name" value="LRR_dom_sf"/>
</dbReference>
<dbReference type="PANTHER" id="PTHR18849:SF0">
    <property type="entry name" value="CILIA- AND FLAGELLA-ASSOCIATED PROTEIN 410-RELATED"/>
    <property type="match status" value="1"/>
</dbReference>